<evidence type="ECO:0000256" key="8">
    <source>
        <dbReference type="SAM" id="Phobius"/>
    </source>
</evidence>
<feature type="region of interest" description="Disordered" evidence="7">
    <location>
        <begin position="226"/>
        <end position="302"/>
    </location>
</feature>
<name>A0A9X4KSY2_9BACL</name>
<feature type="transmembrane region" description="Helical" evidence="8">
    <location>
        <begin position="139"/>
        <end position="159"/>
    </location>
</feature>
<organism evidence="9 10">
    <name type="scientific">Cohnella rhizosphaerae</name>
    <dbReference type="NCBI Taxonomy" id="1457232"/>
    <lineage>
        <taxon>Bacteria</taxon>
        <taxon>Bacillati</taxon>
        <taxon>Bacillota</taxon>
        <taxon>Bacilli</taxon>
        <taxon>Bacillales</taxon>
        <taxon>Paenibacillaceae</taxon>
        <taxon>Cohnella</taxon>
    </lineage>
</organism>
<dbReference type="PANTHER" id="PTHR43744:SF9">
    <property type="entry name" value="POLYGALACTURONAN_RHAMNOGALACTURONAN TRANSPORT SYSTEM PERMEASE PROTEIN YTCP"/>
    <property type="match status" value="1"/>
</dbReference>
<dbReference type="InterPro" id="IPR000515">
    <property type="entry name" value="MetI-like"/>
</dbReference>
<evidence type="ECO:0000256" key="6">
    <source>
        <dbReference type="ARBA" id="ARBA00023136"/>
    </source>
</evidence>
<feature type="transmembrane region" description="Helical" evidence="8">
    <location>
        <begin position="12"/>
        <end position="34"/>
    </location>
</feature>
<evidence type="ECO:0000256" key="1">
    <source>
        <dbReference type="ARBA" id="ARBA00004651"/>
    </source>
</evidence>
<reference evidence="9" key="1">
    <citation type="submission" date="2022-10" db="EMBL/GenBank/DDBJ databases">
        <title>Comparative genomic analysis of Cohnella hashimotonis sp. nov., isolated from the International Space Station.</title>
        <authorList>
            <person name="Simpson A."/>
            <person name="Venkateswaran K."/>
        </authorList>
    </citation>
    <scope>NUCLEOTIDE SEQUENCE</scope>
    <source>
        <strain evidence="9">DSM 28161</strain>
    </source>
</reference>
<sequence length="302" mass="33347">MVESRKTLSDKVVDFFIYFSLTLFGLATLFPLYYVAVMSITPIAEVLRNGGFVLWPKRVTWEAYRFIFSSDRIPNALKITVIVTVLGTFCNLVVTTMLAYPLSKKHLRLRNPILIGIVFTMLFSGGLIPLYLVVSATGLLNSIGALIVPGLVSTFNMLIMKTYFENLPSEVEEAAKVDGCGDLLTLIRIVLPPVAADHGNDGLVLRRQSLECLLCRHYVFDGQSAHADSGRAAQHDRGPERKLRAGRQLRRNGPAAAGVDQDGDRGRRDASDPDRLPVPAKVLCQRHAARRGKRVDTAGGRR</sequence>
<feature type="compositionally biased region" description="Basic and acidic residues" evidence="7">
    <location>
        <begin position="262"/>
        <end position="275"/>
    </location>
</feature>
<gene>
    <name evidence="9" type="ORF">OMP40_14300</name>
</gene>
<evidence type="ECO:0000256" key="4">
    <source>
        <dbReference type="ARBA" id="ARBA00022692"/>
    </source>
</evidence>
<evidence type="ECO:0000256" key="5">
    <source>
        <dbReference type="ARBA" id="ARBA00022989"/>
    </source>
</evidence>
<feature type="transmembrane region" description="Helical" evidence="8">
    <location>
        <begin position="79"/>
        <end position="100"/>
    </location>
</feature>
<evidence type="ECO:0000256" key="7">
    <source>
        <dbReference type="SAM" id="MobiDB-lite"/>
    </source>
</evidence>
<keyword evidence="10" id="KW-1185">Reference proteome</keyword>
<comment type="caution">
    <text evidence="9">The sequence shown here is derived from an EMBL/GenBank/DDBJ whole genome shotgun (WGS) entry which is preliminary data.</text>
</comment>
<accession>A0A9X4KSY2</accession>
<evidence type="ECO:0000313" key="10">
    <source>
        <dbReference type="Proteomes" id="UP001153404"/>
    </source>
</evidence>
<dbReference type="Gene3D" id="1.10.3720.10">
    <property type="entry name" value="MetI-like"/>
    <property type="match status" value="1"/>
</dbReference>
<dbReference type="PANTHER" id="PTHR43744">
    <property type="entry name" value="ABC TRANSPORTER PERMEASE PROTEIN MG189-RELATED-RELATED"/>
    <property type="match status" value="1"/>
</dbReference>
<dbReference type="AlphaFoldDB" id="A0A9X4KSY2"/>
<keyword evidence="2" id="KW-0813">Transport</keyword>
<keyword evidence="4 8" id="KW-0812">Transmembrane</keyword>
<dbReference type="Proteomes" id="UP001153404">
    <property type="component" value="Unassembled WGS sequence"/>
</dbReference>
<feature type="compositionally biased region" description="Basic and acidic residues" evidence="7">
    <location>
        <begin position="233"/>
        <end position="243"/>
    </location>
</feature>
<dbReference type="CDD" id="cd06261">
    <property type="entry name" value="TM_PBP2"/>
    <property type="match status" value="1"/>
</dbReference>
<keyword evidence="3" id="KW-1003">Cell membrane</keyword>
<evidence type="ECO:0000256" key="2">
    <source>
        <dbReference type="ARBA" id="ARBA00022448"/>
    </source>
</evidence>
<proteinExistence type="predicted"/>
<comment type="subcellular location">
    <subcellularLocation>
        <location evidence="1">Cell membrane</location>
        <topology evidence="1">Multi-pass membrane protein</topology>
    </subcellularLocation>
</comment>
<evidence type="ECO:0000256" key="3">
    <source>
        <dbReference type="ARBA" id="ARBA00022475"/>
    </source>
</evidence>
<dbReference type="InterPro" id="IPR035906">
    <property type="entry name" value="MetI-like_sf"/>
</dbReference>
<dbReference type="SUPFAM" id="SSF161098">
    <property type="entry name" value="MetI-like"/>
    <property type="match status" value="1"/>
</dbReference>
<keyword evidence="5 8" id="KW-1133">Transmembrane helix</keyword>
<keyword evidence="6 8" id="KW-0472">Membrane</keyword>
<dbReference type="EMBL" id="JAPDIA010000003">
    <property type="protein sequence ID" value="MDG0810390.1"/>
    <property type="molecule type" value="Genomic_DNA"/>
</dbReference>
<dbReference type="RefSeq" id="WP_277532195.1">
    <property type="nucleotide sequence ID" value="NZ_JAPDIA010000003.1"/>
</dbReference>
<feature type="transmembrane region" description="Helical" evidence="8">
    <location>
        <begin position="112"/>
        <end position="133"/>
    </location>
</feature>
<protein>
    <submittedName>
        <fullName evidence="9">Carbohydrate ABC transporter permease</fullName>
    </submittedName>
</protein>
<dbReference type="GO" id="GO:0055085">
    <property type="term" value="P:transmembrane transport"/>
    <property type="evidence" value="ECO:0007669"/>
    <property type="project" value="InterPro"/>
</dbReference>
<evidence type="ECO:0000313" key="9">
    <source>
        <dbReference type="EMBL" id="MDG0810390.1"/>
    </source>
</evidence>
<dbReference type="GO" id="GO:0005886">
    <property type="term" value="C:plasma membrane"/>
    <property type="evidence" value="ECO:0007669"/>
    <property type="project" value="UniProtKB-SubCell"/>
</dbReference>